<accession>A0A150X9G0</accession>
<dbReference type="InterPro" id="IPR036263">
    <property type="entry name" value="Chorismate_II_sf"/>
</dbReference>
<evidence type="ECO:0000313" key="5">
    <source>
        <dbReference type="EMBL" id="KYG75310.1"/>
    </source>
</evidence>
<feature type="domain" description="Chorismate mutase" evidence="4">
    <location>
        <begin position="263"/>
        <end position="354"/>
    </location>
</feature>
<dbReference type="InterPro" id="IPR036979">
    <property type="entry name" value="CM_dom_sf"/>
</dbReference>
<evidence type="ECO:0000256" key="1">
    <source>
        <dbReference type="ARBA" id="ARBA00012404"/>
    </source>
</evidence>
<dbReference type="GO" id="GO:0046417">
    <property type="term" value="P:chorismate metabolic process"/>
    <property type="evidence" value="ECO:0007669"/>
    <property type="project" value="InterPro"/>
</dbReference>
<organism evidence="5 6">
    <name type="scientific">Roseivirga spongicola</name>
    <dbReference type="NCBI Taxonomy" id="333140"/>
    <lineage>
        <taxon>Bacteria</taxon>
        <taxon>Pseudomonadati</taxon>
        <taxon>Bacteroidota</taxon>
        <taxon>Cytophagia</taxon>
        <taxon>Cytophagales</taxon>
        <taxon>Roseivirgaceae</taxon>
        <taxon>Roseivirga</taxon>
    </lineage>
</organism>
<dbReference type="SMART" id="SM00830">
    <property type="entry name" value="CM_2"/>
    <property type="match status" value="1"/>
</dbReference>
<dbReference type="Gene3D" id="3.20.20.70">
    <property type="entry name" value="Aldolase class I"/>
    <property type="match status" value="1"/>
</dbReference>
<dbReference type="Pfam" id="PF01817">
    <property type="entry name" value="CM_2"/>
    <property type="match status" value="1"/>
</dbReference>
<evidence type="ECO:0000256" key="3">
    <source>
        <dbReference type="SAM" id="Coils"/>
    </source>
</evidence>
<dbReference type="SUPFAM" id="SSF51569">
    <property type="entry name" value="Aldolase"/>
    <property type="match status" value="1"/>
</dbReference>
<reference evidence="5 6" key="1">
    <citation type="submission" date="2016-01" db="EMBL/GenBank/DDBJ databases">
        <title>Genome sequencing of Roseivirga spongicola UST030701-084.</title>
        <authorList>
            <person name="Selvaratnam C."/>
            <person name="Thevarajoo S."/>
            <person name="Goh K.M."/>
            <person name="Ee R."/>
            <person name="Chan K.-G."/>
            <person name="Chong C.S."/>
        </authorList>
    </citation>
    <scope>NUCLEOTIDE SEQUENCE [LARGE SCALE GENOMIC DNA]</scope>
    <source>
        <strain evidence="5 6">UST030701-084</strain>
    </source>
</reference>
<dbReference type="PANTHER" id="PTHR43018">
    <property type="entry name" value="PHOSPHO-2-DEHYDRO-3-DEOXYHEPTONATE ALDOLASE"/>
    <property type="match status" value="1"/>
</dbReference>
<dbReference type="InterPro" id="IPR013785">
    <property type="entry name" value="Aldolase_TIM"/>
</dbReference>
<gene>
    <name evidence="5" type="ORF">AWW68_10945</name>
</gene>
<dbReference type="InterPro" id="IPR002701">
    <property type="entry name" value="CM_II_prokaryot"/>
</dbReference>
<dbReference type="Proteomes" id="UP000075606">
    <property type="component" value="Unassembled WGS sequence"/>
</dbReference>
<evidence type="ECO:0000313" key="6">
    <source>
        <dbReference type="Proteomes" id="UP000075606"/>
    </source>
</evidence>
<feature type="coiled-coil region" evidence="3">
    <location>
        <begin position="262"/>
        <end position="289"/>
    </location>
</feature>
<dbReference type="RefSeq" id="WP_068221320.1">
    <property type="nucleotide sequence ID" value="NZ_CP139724.1"/>
</dbReference>
<dbReference type="GO" id="GO:0004106">
    <property type="term" value="F:chorismate mutase activity"/>
    <property type="evidence" value="ECO:0007669"/>
    <property type="project" value="UniProtKB-EC"/>
</dbReference>
<dbReference type="AlphaFoldDB" id="A0A150X9G0"/>
<name>A0A150X9G0_9BACT</name>
<evidence type="ECO:0000259" key="4">
    <source>
        <dbReference type="PROSITE" id="PS51168"/>
    </source>
</evidence>
<dbReference type="SUPFAM" id="SSF48600">
    <property type="entry name" value="Chorismate mutase II"/>
    <property type="match status" value="1"/>
</dbReference>
<evidence type="ECO:0000256" key="2">
    <source>
        <dbReference type="ARBA" id="ARBA00022679"/>
    </source>
</evidence>
<dbReference type="OrthoDB" id="9780456at2"/>
<dbReference type="EC" id="5.4.99.5" evidence="1"/>
<dbReference type="Pfam" id="PF00793">
    <property type="entry name" value="DAHP_synth_1"/>
    <property type="match status" value="1"/>
</dbReference>
<dbReference type="GO" id="GO:0016740">
    <property type="term" value="F:transferase activity"/>
    <property type="evidence" value="ECO:0007669"/>
    <property type="project" value="UniProtKB-KW"/>
</dbReference>
<keyword evidence="3" id="KW-0175">Coiled coil</keyword>
<comment type="caution">
    <text evidence="5">The sequence shown here is derived from an EMBL/GenBank/DDBJ whole genome shotgun (WGS) entry which is preliminary data.</text>
</comment>
<keyword evidence="2" id="KW-0808">Transferase</keyword>
<dbReference type="PANTHER" id="PTHR43018:SF1">
    <property type="entry name" value="PROTEIN AROA(G)"/>
    <property type="match status" value="1"/>
</dbReference>
<proteinExistence type="predicted"/>
<protein>
    <recommendedName>
        <fullName evidence="1">chorismate mutase</fullName>
        <ecNumber evidence="1">5.4.99.5</ecNumber>
    </recommendedName>
</protein>
<sequence length="366" mass="41930">MNIRELKNWYQDYKKPLIISGPCSVETEQQFRDSVLPILNKVDFVRGGIWKPRTRPGNFEGNGEKALKWVKALKEETPFKFAMEVATPEHVELAHQYQVDLVWIGARTTVNPFNVAELAEALQGSELPVLVKNPIHAELSLWKGALERFSKAGVTKLGAIHRGFHTYQQSKYRNIPMWQIPLDLKSEFPELPLVCDPSHIAGARDLVPEIAQKAMDLNYDGLMIEAHCEPSKAWSDAAQQVPSNDLSALLDNIILRDSAFTKDNIINQLEVIREQIDAADREILEAVNLRMNLVEKIGEFKKENNVAIFQLSRWKEIFNSRQEWAEQLNLDKDFVVDILRLLHQQSVKTQTEVFNKNEQNINLPND</sequence>
<dbReference type="EMBL" id="LRPC01000023">
    <property type="protein sequence ID" value="KYG75310.1"/>
    <property type="molecule type" value="Genomic_DNA"/>
</dbReference>
<dbReference type="PROSITE" id="PS51168">
    <property type="entry name" value="CHORISMATE_MUT_2"/>
    <property type="match status" value="1"/>
</dbReference>
<dbReference type="Gene3D" id="1.20.59.10">
    <property type="entry name" value="Chorismate mutase"/>
    <property type="match status" value="1"/>
</dbReference>
<dbReference type="InterPro" id="IPR052899">
    <property type="entry name" value="Class-I_DAHP_synthase"/>
</dbReference>
<dbReference type="InterPro" id="IPR006218">
    <property type="entry name" value="DAHP1/KDSA"/>
</dbReference>
<keyword evidence="6" id="KW-1185">Reference proteome</keyword>
<dbReference type="STRING" id="333140.AWW68_10945"/>